<organism evidence="1 2">
    <name type="scientific">Nostoc azollae (strain 0708)</name>
    <name type="common">Anabaena azollae (strain 0708)</name>
    <dbReference type="NCBI Taxonomy" id="551115"/>
    <lineage>
        <taxon>Bacteria</taxon>
        <taxon>Bacillati</taxon>
        <taxon>Cyanobacteriota</taxon>
        <taxon>Cyanophyceae</taxon>
        <taxon>Nostocales</taxon>
        <taxon>Nostocaceae</taxon>
        <taxon>Trichormus</taxon>
    </lineage>
</organism>
<name>D7DVK6_NOSA0</name>
<keyword evidence="2" id="KW-1185">Reference proteome</keyword>
<gene>
    <name evidence="1" type="ordered locus">Aazo_0104</name>
</gene>
<evidence type="ECO:0000313" key="1">
    <source>
        <dbReference type="EMBL" id="ADI62753.1"/>
    </source>
</evidence>
<reference evidence="1 2" key="1">
    <citation type="journal article" date="2010" name="PLoS ONE">
        <title>Genome erosion in a nitrogen-fixing vertically transmitted endosymbiotic multicellular cyanobacterium.</title>
        <authorList>
            <person name="Ran L."/>
            <person name="Larsson J."/>
            <person name="Vigil-Stenman T."/>
            <person name="Nylander J.A."/>
            <person name="Ininbergs K."/>
            <person name="Zheng W.W."/>
            <person name="Lapidus A."/>
            <person name="Lowry S."/>
            <person name="Haselkorn R."/>
            <person name="Bergman B."/>
        </authorList>
    </citation>
    <scope>NUCLEOTIDE SEQUENCE [LARGE SCALE GENOMIC DNA]</scope>
    <source>
        <strain evidence="1 2">0708</strain>
    </source>
</reference>
<proteinExistence type="predicted"/>
<evidence type="ECO:0000313" key="2">
    <source>
        <dbReference type="Proteomes" id="UP000001511"/>
    </source>
</evidence>
<dbReference type="HOGENOM" id="CLU_2247229_0_0_3"/>
<protein>
    <submittedName>
        <fullName evidence="1">Uncharacterized protein</fullName>
    </submittedName>
</protein>
<dbReference type="AlphaFoldDB" id="D7DVK6"/>
<dbReference type="Proteomes" id="UP000001511">
    <property type="component" value="Chromosome"/>
</dbReference>
<dbReference type="EMBL" id="CP002059">
    <property type="protein sequence ID" value="ADI62753.1"/>
    <property type="molecule type" value="Genomic_DNA"/>
</dbReference>
<dbReference type="KEGG" id="naz:Aazo_0104"/>
<accession>D7DVK6</accession>
<sequence length="104" mass="11596">MSNQLCPVQSLIERTINSDSFYSLISKLKERVEQTTRSFGFSGQLSIVSCKSLYCHPSGDASGTLRKHQLHPGGRRSAYMGETTPLHLLYVGKPVHRSCSPRSR</sequence>